<dbReference type="Pfam" id="PF16326">
    <property type="entry name" value="ABC_tran_CTD"/>
    <property type="match status" value="1"/>
</dbReference>
<evidence type="ECO:0000259" key="5">
    <source>
        <dbReference type="PROSITE" id="PS50893"/>
    </source>
</evidence>
<dbReference type="FunFam" id="3.40.50.300:FF:000309">
    <property type="entry name" value="ABC transporter ATP-binding protein"/>
    <property type="match status" value="1"/>
</dbReference>
<dbReference type="Pfam" id="PF12848">
    <property type="entry name" value="ABC_tran_Xtn"/>
    <property type="match status" value="1"/>
</dbReference>
<dbReference type="InterPro" id="IPR003439">
    <property type="entry name" value="ABC_transporter-like_ATP-bd"/>
</dbReference>
<evidence type="ECO:0000256" key="1">
    <source>
        <dbReference type="ARBA" id="ARBA00022737"/>
    </source>
</evidence>
<dbReference type="SUPFAM" id="SSF52540">
    <property type="entry name" value="P-loop containing nucleoside triphosphate hydrolases"/>
    <property type="match status" value="2"/>
</dbReference>
<keyword evidence="1" id="KW-0677">Repeat</keyword>
<evidence type="ECO:0000313" key="6">
    <source>
        <dbReference type="EMBL" id="SKA91280.1"/>
    </source>
</evidence>
<dbReference type="InterPro" id="IPR032781">
    <property type="entry name" value="ABC_tran_Xtn"/>
</dbReference>
<dbReference type="PROSITE" id="PS00211">
    <property type="entry name" value="ABC_TRANSPORTER_1"/>
    <property type="match status" value="1"/>
</dbReference>
<sequence length="639" mass="74327">MIALSLNKIQKSYGIDVILKDVTFTINENEKVGLVGSNGAGKTTIFKIINGDLKSDSGDIFIGQGKKIGYLSQNLNLDDDSTVFDETMKVFDNIKKIEVRLRELENLMSHKSLDSDEYKKLLNEYGHLQEEYERNNGYGCESFVKGMLIGLGISSQDFSKNIAYLSGGQKTRVALSKLLLSNPDILLLDEPTNHLDLDAIEFLENFLKDYKGTVLIISHDRYFLDVITNKTFELTDGIIEEYNGNYSFFISEREKRFEQRMKEYSLQQKEIKRLEEIIERYRSYNREKSIKQAESREKALERIERLDRPNIESKSTRIEFDVKCRSGNDVLIVENLSKSFDDKTLFTNLSFMIRRGERTALIGENGKGKSTLFKIICNNMPYDNGYVRIGKNVYIGYYDQEQKDLSMDKIVLDEIWDEYPDLTITQVRNYLAAFLFSGDDVFKRVETLSGGEKCRLSLLKLMLSKANFLLLDEPTNHLDILSREALEKALLEYEGTLFVISHDRYFLNKVINKIIEMKDGNITEYLGNFQYYIAKKNSAIDEIVVNTEGKTKTEIREEKRKLREIQEKKKQQKQMIKDIEKEIEKVDSKIHELQNLMCLEEVYSNPEKSFEVNKEFEDAKKYLDALYERWENLLAEAEE</sequence>
<keyword evidence="3 6" id="KW-0067">ATP-binding</keyword>
<dbReference type="InterPro" id="IPR037118">
    <property type="entry name" value="Val-tRNA_synth_C_sf"/>
</dbReference>
<feature type="domain" description="ABC transporter" evidence="5">
    <location>
        <begin position="4"/>
        <end position="261"/>
    </location>
</feature>
<dbReference type="GO" id="GO:0003677">
    <property type="term" value="F:DNA binding"/>
    <property type="evidence" value="ECO:0007669"/>
    <property type="project" value="InterPro"/>
</dbReference>
<dbReference type="InterPro" id="IPR032524">
    <property type="entry name" value="ABC_tran_C"/>
</dbReference>
<dbReference type="InterPro" id="IPR017871">
    <property type="entry name" value="ABC_transporter-like_CS"/>
</dbReference>
<dbReference type="CDD" id="cd03221">
    <property type="entry name" value="ABCF_EF-3"/>
    <property type="match status" value="2"/>
</dbReference>
<reference evidence="7" key="1">
    <citation type="submission" date="2017-02" db="EMBL/GenBank/DDBJ databases">
        <authorList>
            <person name="Varghese N."/>
            <person name="Submissions S."/>
        </authorList>
    </citation>
    <scope>NUCLEOTIDE SEQUENCE [LARGE SCALE GENOMIC DNA]</scope>
    <source>
        <strain evidence="7">USBA 833</strain>
    </source>
</reference>
<keyword evidence="7" id="KW-1185">Reference proteome</keyword>
<protein>
    <submittedName>
        <fullName evidence="6">ATP-binding cassette, subfamily F, member 3</fullName>
    </submittedName>
</protein>
<dbReference type="PANTHER" id="PTHR42855">
    <property type="entry name" value="ABC TRANSPORTER ATP-BINDING SUBUNIT"/>
    <property type="match status" value="1"/>
</dbReference>
<dbReference type="STRING" id="1147123.SAMN05443428_11138"/>
<keyword evidence="2" id="KW-0547">Nucleotide-binding</keyword>
<dbReference type="InterPro" id="IPR051309">
    <property type="entry name" value="ABCF_ATPase"/>
</dbReference>
<feature type="domain" description="ABC transporter" evidence="5">
    <location>
        <begin position="331"/>
        <end position="544"/>
    </location>
</feature>
<dbReference type="Pfam" id="PF00005">
    <property type="entry name" value="ABC_tran"/>
    <property type="match status" value="2"/>
</dbReference>
<proteinExistence type="predicted"/>
<dbReference type="AlphaFoldDB" id="A0A1T4XNX2"/>
<dbReference type="SMART" id="SM00382">
    <property type="entry name" value="AAA"/>
    <property type="match status" value="2"/>
</dbReference>
<dbReference type="GO" id="GO:0005524">
    <property type="term" value="F:ATP binding"/>
    <property type="evidence" value="ECO:0007669"/>
    <property type="project" value="UniProtKB-KW"/>
</dbReference>
<gene>
    <name evidence="6" type="ORF">SAMN05443428_11138</name>
</gene>
<evidence type="ECO:0000313" key="7">
    <source>
        <dbReference type="Proteomes" id="UP000190105"/>
    </source>
</evidence>
<dbReference type="Gene3D" id="1.10.287.380">
    <property type="entry name" value="Valyl-tRNA synthetase, C-terminal domain"/>
    <property type="match status" value="1"/>
</dbReference>
<dbReference type="EMBL" id="FUYH01000011">
    <property type="protein sequence ID" value="SKA91280.1"/>
    <property type="molecule type" value="Genomic_DNA"/>
</dbReference>
<dbReference type="PROSITE" id="PS50893">
    <property type="entry name" value="ABC_TRANSPORTER_2"/>
    <property type="match status" value="2"/>
</dbReference>
<evidence type="ECO:0000256" key="3">
    <source>
        <dbReference type="ARBA" id="ARBA00022840"/>
    </source>
</evidence>
<dbReference type="Gene3D" id="3.40.50.300">
    <property type="entry name" value="P-loop containing nucleotide triphosphate hydrolases"/>
    <property type="match status" value="2"/>
</dbReference>
<dbReference type="InterPro" id="IPR003593">
    <property type="entry name" value="AAA+_ATPase"/>
</dbReference>
<dbReference type="RefSeq" id="WP_078696685.1">
    <property type="nucleotide sequence ID" value="NZ_FUYH01000011.1"/>
</dbReference>
<name>A0A1T4XNX2_9CLOT</name>
<feature type="coiled-coil region" evidence="4">
    <location>
        <begin position="548"/>
        <end position="596"/>
    </location>
</feature>
<keyword evidence="4" id="KW-0175">Coiled coil</keyword>
<organism evidence="6 7">
    <name type="scientific">Caloramator quimbayensis</name>
    <dbReference type="NCBI Taxonomy" id="1147123"/>
    <lineage>
        <taxon>Bacteria</taxon>
        <taxon>Bacillati</taxon>
        <taxon>Bacillota</taxon>
        <taxon>Clostridia</taxon>
        <taxon>Eubacteriales</taxon>
        <taxon>Clostridiaceae</taxon>
        <taxon>Caloramator</taxon>
    </lineage>
</organism>
<accession>A0A1T4XNX2</accession>
<dbReference type="InterPro" id="IPR027417">
    <property type="entry name" value="P-loop_NTPase"/>
</dbReference>
<dbReference type="OrthoDB" id="9801441at2"/>
<evidence type="ECO:0000256" key="2">
    <source>
        <dbReference type="ARBA" id="ARBA00022741"/>
    </source>
</evidence>
<evidence type="ECO:0000256" key="4">
    <source>
        <dbReference type="SAM" id="Coils"/>
    </source>
</evidence>
<dbReference type="GO" id="GO:0016887">
    <property type="term" value="F:ATP hydrolysis activity"/>
    <property type="evidence" value="ECO:0007669"/>
    <property type="project" value="InterPro"/>
</dbReference>
<dbReference type="NCBIfam" id="NF000355">
    <property type="entry name" value="ribo_prot_ABC_F"/>
    <property type="match status" value="1"/>
</dbReference>
<dbReference type="PANTHER" id="PTHR42855:SF2">
    <property type="entry name" value="DRUG RESISTANCE ABC TRANSPORTER,ATP-BINDING PROTEIN"/>
    <property type="match status" value="1"/>
</dbReference>
<dbReference type="Proteomes" id="UP000190105">
    <property type="component" value="Unassembled WGS sequence"/>
</dbReference>
<dbReference type="FunFam" id="3.40.50.300:FF:000011">
    <property type="entry name" value="Putative ABC transporter ATP-binding component"/>
    <property type="match status" value="1"/>
</dbReference>